<comment type="caution">
    <text evidence="2">The sequence shown here is derived from an EMBL/GenBank/DDBJ whole genome shotgun (WGS) entry which is preliminary data.</text>
</comment>
<evidence type="ECO:0000313" key="2">
    <source>
        <dbReference type="EMBL" id="RYO99041.1"/>
    </source>
</evidence>
<feature type="compositionally biased region" description="Basic residues" evidence="1">
    <location>
        <begin position="56"/>
        <end position="68"/>
    </location>
</feature>
<dbReference type="AlphaFoldDB" id="A0A4Q4T718"/>
<evidence type="ECO:0000313" key="3">
    <source>
        <dbReference type="Proteomes" id="UP000293360"/>
    </source>
</evidence>
<keyword evidence="3" id="KW-1185">Reference proteome</keyword>
<name>A0A4Q4T718_9PEZI</name>
<dbReference type="OrthoDB" id="10380977at2759"/>
<dbReference type="Proteomes" id="UP000293360">
    <property type="component" value="Unassembled WGS sequence"/>
</dbReference>
<accession>A0A4Q4T718</accession>
<reference evidence="2 3" key="1">
    <citation type="submission" date="2018-06" db="EMBL/GenBank/DDBJ databases">
        <title>Complete Genomes of Monosporascus.</title>
        <authorList>
            <person name="Robinson A.J."/>
            <person name="Natvig D.O."/>
        </authorList>
    </citation>
    <scope>NUCLEOTIDE SEQUENCE [LARGE SCALE GENOMIC DNA]</scope>
    <source>
        <strain evidence="2 3">CBS 110550</strain>
    </source>
</reference>
<feature type="compositionally biased region" description="Polar residues" evidence="1">
    <location>
        <begin position="17"/>
        <end position="26"/>
    </location>
</feature>
<organism evidence="2 3">
    <name type="scientific">Monosporascus ibericus</name>
    <dbReference type="NCBI Taxonomy" id="155417"/>
    <lineage>
        <taxon>Eukaryota</taxon>
        <taxon>Fungi</taxon>
        <taxon>Dikarya</taxon>
        <taxon>Ascomycota</taxon>
        <taxon>Pezizomycotina</taxon>
        <taxon>Sordariomycetes</taxon>
        <taxon>Xylariomycetidae</taxon>
        <taxon>Xylariales</taxon>
        <taxon>Xylariales incertae sedis</taxon>
        <taxon>Monosporascus</taxon>
    </lineage>
</organism>
<gene>
    <name evidence="2" type="ORF">DL764_006923</name>
</gene>
<evidence type="ECO:0000256" key="1">
    <source>
        <dbReference type="SAM" id="MobiDB-lite"/>
    </source>
</evidence>
<proteinExistence type="predicted"/>
<sequence length="68" mass="7271">MAPKDAAAKGTELADGSTGSDAQGSYSVGRWLHQDKKEDPWNSLGHNAKNGEKQTRTKSKKRKDGVGS</sequence>
<feature type="region of interest" description="Disordered" evidence="1">
    <location>
        <begin position="1"/>
        <end position="68"/>
    </location>
</feature>
<dbReference type="EMBL" id="QJNU01000438">
    <property type="protein sequence ID" value="RYO99041.1"/>
    <property type="molecule type" value="Genomic_DNA"/>
</dbReference>
<protein>
    <submittedName>
        <fullName evidence="2">Uncharacterized protein</fullName>
    </submittedName>
</protein>